<sequence>MERARISFVAPTAVSAAPAAAEPPATVRSGGGGGGDGGMLTLAMRLRRRVLEDWKEMRRVFREQDPDGRGRASPSVFRRVLRRFGLTLSDDEFYQLTGAYDPERSGSVDYNEFIRSFLRSA</sequence>
<feature type="compositionally biased region" description="Gly residues" evidence="1">
    <location>
        <begin position="29"/>
        <end position="38"/>
    </location>
</feature>
<feature type="compositionally biased region" description="Low complexity" evidence="1">
    <location>
        <begin position="14"/>
        <end position="27"/>
    </location>
</feature>
<dbReference type="PANTHER" id="PTHR20875">
    <property type="entry name" value="EF-HAND CALCIUM-BINDING DOMAIN-CONTAINING PROTEIN 6-RELATED"/>
    <property type="match status" value="1"/>
</dbReference>
<proteinExistence type="predicted"/>
<protein>
    <recommendedName>
        <fullName evidence="2">EF-hand domain-containing protein</fullName>
    </recommendedName>
</protein>
<comment type="caution">
    <text evidence="3">The sequence shown here is derived from an EMBL/GenBank/DDBJ whole genome shotgun (WGS) entry which is preliminary data.</text>
</comment>
<feature type="region of interest" description="Disordered" evidence="1">
    <location>
        <begin position="14"/>
        <end position="38"/>
    </location>
</feature>
<dbReference type="GO" id="GO:0005509">
    <property type="term" value="F:calcium ion binding"/>
    <property type="evidence" value="ECO:0007669"/>
    <property type="project" value="InterPro"/>
</dbReference>
<dbReference type="SUPFAM" id="SSF47473">
    <property type="entry name" value="EF-hand"/>
    <property type="match status" value="1"/>
</dbReference>
<dbReference type="Proteomes" id="UP000215902">
    <property type="component" value="Unassembled WGS sequence"/>
</dbReference>
<reference evidence="3 4" key="1">
    <citation type="submission" date="2017-06" db="EMBL/GenBank/DDBJ databases">
        <title>A platform for efficient transgenesis in Macrostomum lignano, a flatworm model organism for stem cell research.</title>
        <authorList>
            <person name="Berezikov E."/>
        </authorList>
    </citation>
    <scope>NUCLEOTIDE SEQUENCE [LARGE SCALE GENOMIC DNA]</scope>
    <source>
        <strain evidence="3">DV1</strain>
        <tissue evidence="3">Whole organism</tissue>
    </source>
</reference>
<name>A0A267GP90_9PLAT</name>
<dbReference type="Gene3D" id="1.10.238.10">
    <property type="entry name" value="EF-hand"/>
    <property type="match status" value="1"/>
</dbReference>
<keyword evidence="4" id="KW-1185">Reference proteome</keyword>
<dbReference type="AlphaFoldDB" id="A0A267GP90"/>
<dbReference type="PROSITE" id="PS50222">
    <property type="entry name" value="EF_HAND_2"/>
    <property type="match status" value="1"/>
</dbReference>
<dbReference type="EMBL" id="NIVC01000249">
    <property type="protein sequence ID" value="PAA87102.1"/>
    <property type="molecule type" value="Genomic_DNA"/>
</dbReference>
<dbReference type="PANTHER" id="PTHR20875:SF2">
    <property type="entry name" value="EF-HAND CALCIUM-BINDING DOMAIN-CONTAINING PROTEIN 6"/>
    <property type="match status" value="1"/>
</dbReference>
<dbReference type="InterPro" id="IPR052603">
    <property type="entry name" value="EFCB6"/>
</dbReference>
<evidence type="ECO:0000313" key="4">
    <source>
        <dbReference type="Proteomes" id="UP000215902"/>
    </source>
</evidence>
<organism evidence="3 4">
    <name type="scientific">Macrostomum lignano</name>
    <dbReference type="NCBI Taxonomy" id="282301"/>
    <lineage>
        <taxon>Eukaryota</taxon>
        <taxon>Metazoa</taxon>
        <taxon>Spiralia</taxon>
        <taxon>Lophotrochozoa</taxon>
        <taxon>Platyhelminthes</taxon>
        <taxon>Rhabditophora</taxon>
        <taxon>Macrostomorpha</taxon>
        <taxon>Macrostomida</taxon>
        <taxon>Macrostomidae</taxon>
        <taxon>Macrostomum</taxon>
    </lineage>
</organism>
<evidence type="ECO:0000256" key="1">
    <source>
        <dbReference type="SAM" id="MobiDB-lite"/>
    </source>
</evidence>
<dbReference type="GO" id="GO:0005654">
    <property type="term" value="C:nucleoplasm"/>
    <property type="evidence" value="ECO:0007669"/>
    <property type="project" value="TreeGrafter"/>
</dbReference>
<dbReference type="FunFam" id="1.10.238.10:FF:000179">
    <property type="entry name" value="EF-hand calcium-binding domain-containing protein 6"/>
    <property type="match status" value="1"/>
</dbReference>
<dbReference type="OrthoDB" id="444540at2759"/>
<dbReference type="InterPro" id="IPR011992">
    <property type="entry name" value="EF-hand-dom_pair"/>
</dbReference>
<evidence type="ECO:0000313" key="3">
    <source>
        <dbReference type="EMBL" id="PAA87102.1"/>
    </source>
</evidence>
<dbReference type="STRING" id="282301.A0A267GP90"/>
<evidence type="ECO:0000259" key="2">
    <source>
        <dbReference type="PROSITE" id="PS50222"/>
    </source>
</evidence>
<feature type="domain" description="EF-hand" evidence="2">
    <location>
        <begin position="52"/>
        <end position="87"/>
    </location>
</feature>
<gene>
    <name evidence="3" type="ORF">BOX15_Mlig020673g1</name>
</gene>
<dbReference type="InterPro" id="IPR002048">
    <property type="entry name" value="EF_hand_dom"/>
</dbReference>
<dbReference type="Pfam" id="PF13499">
    <property type="entry name" value="EF-hand_7"/>
    <property type="match status" value="1"/>
</dbReference>
<accession>A0A267GP90</accession>